<sequence>MSLKADISNPPPLSRGQKAAMTRRRNQVAQMVAEIVAEKPQGPRVAKTAALKNAIWKNAQNPSRKRATPPNSPQKAVRTKKTKSNRPPPRFQLQARTYRPPAVNVDSDEEGTRIPGTLVPAGGDDPFIADAPRERRQGKGKAKQKTASNNPRPRATEASASAAERFVDDAGDNADLHEHDDDPFVDNAVMHEDRGGKCKAKPLTDNGDGGGYEPDYEESEIEDDACNLEDEGDGEDDDEYQGDDDDDDDEEQIESDGSISNKLPKVAVKMLTDESFGYHDCPSKRPKWAEKTKEVAKNCATVIVRNRVVPVLVDEGLLATDPASLQATDATSSKPKRLPSKFQKVPQHYEDDNPEPSRRQNEVHQSQAQEMVPRSNENVIAEPSRRQSKSRQQQVPEQDASVPQSTAIDDDTVPISKVKPRPLSKIKAQQCSENGAGGSSGRQNVSRRQQAQEQEVPVWNTDTESLVPSTDTAVESSAPLPAASSTDTSWPACAILRLNSIGDVNLRDQSPELRVVIQTAIHKIISWIIFQDAFPSLVTRATWNRDALLQASADFMNASQEPLKERYRMIRQRVALDLNFVKNIGRLPDARISIYRGGFKSACVQIVQKFYNLKDGCAANVMDLVNENKYIFHVTTRNQVLGHKPYEHPAIAEVIKQRLFDDPRHPITEEFPEFFSDGEKLTQSIVAFAATAIRAAIQEWSTGKRIPQEFTANAFTDIYLGHMLLLNLIKKHKPRAHAHLLTQLFRNVSCNRLNKPSGTAYLDLQNMQTAEV</sequence>
<proteinExistence type="predicted"/>
<protein>
    <recommendedName>
        <fullName evidence="2">DUF6532 domain-containing protein</fullName>
    </recommendedName>
</protein>
<gene>
    <name evidence="3" type="ORF">M378DRAFT_10430</name>
</gene>
<evidence type="ECO:0000313" key="3">
    <source>
        <dbReference type="EMBL" id="KIL65826.1"/>
    </source>
</evidence>
<dbReference type="Proteomes" id="UP000054549">
    <property type="component" value="Unassembled WGS sequence"/>
</dbReference>
<dbReference type="Pfam" id="PF20149">
    <property type="entry name" value="DUF6532"/>
    <property type="match status" value="1"/>
</dbReference>
<reference evidence="3 4" key="1">
    <citation type="submission" date="2014-04" db="EMBL/GenBank/DDBJ databases">
        <title>Evolutionary Origins and Diversification of the Mycorrhizal Mutualists.</title>
        <authorList>
            <consortium name="DOE Joint Genome Institute"/>
            <consortium name="Mycorrhizal Genomics Consortium"/>
            <person name="Kohler A."/>
            <person name="Kuo A."/>
            <person name="Nagy L.G."/>
            <person name="Floudas D."/>
            <person name="Copeland A."/>
            <person name="Barry K.W."/>
            <person name="Cichocki N."/>
            <person name="Veneault-Fourrey C."/>
            <person name="LaButti K."/>
            <person name="Lindquist E.A."/>
            <person name="Lipzen A."/>
            <person name="Lundell T."/>
            <person name="Morin E."/>
            <person name="Murat C."/>
            <person name="Riley R."/>
            <person name="Ohm R."/>
            <person name="Sun H."/>
            <person name="Tunlid A."/>
            <person name="Henrissat B."/>
            <person name="Grigoriev I.V."/>
            <person name="Hibbett D.S."/>
            <person name="Martin F."/>
        </authorList>
    </citation>
    <scope>NUCLEOTIDE SEQUENCE [LARGE SCALE GENOMIC DNA]</scope>
    <source>
        <strain evidence="3 4">Koide BX008</strain>
    </source>
</reference>
<organism evidence="3 4">
    <name type="scientific">Amanita muscaria (strain Koide BX008)</name>
    <dbReference type="NCBI Taxonomy" id="946122"/>
    <lineage>
        <taxon>Eukaryota</taxon>
        <taxon>Fungi</taxon>
        <taxon>Dikarya</taxon>
        <taxon>Basidiomycota</taxon>
        <taxon>Agaricomycotina</taxon>
        <taxon>Agaricomycetes</taxon>
        <taxon>Agaricomycetidae</taxon>
        <taxon>Agaricales</taxon>
        <taxon>Pluteineae</taxon>
        <taxon>Amanitaceae</taxon>
        <taxon>Amanita</taxon>
    </lineage>
</organism>
<feature type="domain" description="DUF6532" evidence="2">
    <location>
        <begin position="520"/>
        <end position="727"/>
    </location>
</feature>
<feature type="region of interest" description="Disordered" evidence="1">
    <location>
        <begin position="317"/>
        <end position="487"/>
    </location>
</feature>
<dbReference type="HOGENOM" id="CLU_382612_0_0_1"/>
<feature type="compositionally biased region" description="Acidic residues" evidence="1">
    <location>
        <begin position="214"/>
        <end position="254"/>
    </location>
</feature>
<evidence type="ECO:0000259" key="2">
    <source>
        <dbReference type="Pfam" id="PF20149"/>
    </source>
</evidence>
<name>A0A0C2X935_AMAMK</name>
<feature type="compositionally biased region" description="Polar residues" evidence="1">
    <location>
        <begin position="323"/>
        <end position="333"/>
    </location>
</feature>
<dbReference type="InterPro" id="IPR045341">
    <property type="entry name" value="DUF6532"/>
</dbReference>
<accession>A0A0C2X935</accession>
<keyword evidence="4" id="KW-1185">Reference proteome</keyword>
<evidence type="ECO:0000313" key="4">
    <source>
        <dbReference type="Proteomes" id="UP000054549"/>
    </source>
</evidence>
<dbReference type="InParanoid" id="A0A0C2X935"/>
<dbReference type="EMBL" id="KN818239">
    <property type="protein sequence ID" value="KIL65826.1"/>
    <property type="molecule type" value="Genomic_DNA"/>
</dbReference>
<evidence type="ECO:0000256" key="1">
    <source>
        <dbReference type="SAM" id="MobiDB-lite"/>
    </source>
</evidence>
<feature type="compositionally biased region" description="Polar residues" evidence="1">
    <location>
        <begin position="441"/>
        <end position="453"/>
    </location>
</feature>
<feature type="region of interest" description="Disordered" evidence="1">
    <location>
        <begin position="1"/>
        <end position="26"/>
    </location>
</feature>
<feature type="compositionally biased region" description="Low complexity" evidence="1">
    <location>
        <begin position="151"/>
        <end position="164"/>
    </location>
</feature>
<feature type="compositionally biased region" description="Polar residues" evidence="1">
    <location>
        <begin position="460"/>
        <end position="475"/>
    </location>
</feature>
<feature type="region of interest" description="Disordered" evidence="1">
    <location>
        <begin position="54"/>
        <end position="265"/>
    </location>
</feature>
<dbReference type="STRING" id="946122.A0A0C2X935"/>
<dbReference type="AlphaFoldDB" id="A0A0C2X935"/>
<dbReference type="OrthoDB" id="3225557at2759"/>
<feature type="compositionally biased region" description="Basic and acidic residues" evidence="1">
    <location>
        <begin position="347"/>
        <end position="362"/>
    </location>
</feature>